<dbReference type="PRINTS" id="PR00100">
    <property type="entry name" value="AOTCASE"/>
</dbReference>
<evidence type="ECO:0000256" key="7">
    <source>
        <dbReference type="RuleBase" id="RU003634"/>
    </source>
</evidence>
<evidence type="ECO:0000313" key="11">
    <source>
        <dbReference type="Proteomes" id="UP001211907"/>
    </source>
</evidence>
<dbReference type="Proteomes" id="UP001211907">
    <property type="component" value="Unassembled WGS sequence"/>
</dbReference>
<dbReference type="NCBIfam" id="TIGR00658">
    <property type="entry name" value="orni_carb_tr"/>
    <property type="match status" value="1"/>
</dbReference>
<dbReference type="GO" id="GO:0019240">
    <property type="term" value="P:citrulline biosynthetic process"/>
    <property type="evidence" value="ECO:0007669"/>
    <property type="project" value="TreeGrafter"/>
</dbReference>
<reference evidence="10" key="1">
    <citation type="submission" date="2020-05" db="EMBL/GenBank/DDBJ databases">
        <title>Phylogenomic resolution of chytrid fungi.</title>
        <authorList>
            <person name="Stajich J.E."/>
            <person name="Amses K."/>
            <person name="Simmons R."/>
            <person name="Seto K."/>
            <person name="Myers J."/>
            <person name="Bonds A."/>
            <person name="Quandt C.A."/>
            <person name="Barry K."/>
            <person name="Liu P."/>
            <person name="Grigoriev I."/>
            <person name="Longcore J.E."/>
            <person name="James T.Y."/>
        </authorList>
    </citation>
    <scope>NUCLEOTIDE SEQUENCE</scope>
    <source>
        <strain evidence="10">JEL0513</strain>
    </source>
</reference>
<dbReference type="InterPro" id="IPR036901">
    <property type="entry name" value="Asp/Orn_carbamoylTrfase_sf"/>
</dbReference>
<dbReference type="PANTHER" id="PTHR45753">
    <property type="entry name" value="ORNITHINE CARBAMOYLTRANSFERASE, MITOCHONDRIAL"/>
    <property type="match status" value="1"/>
</dbReference>
<dbReference type="InterPro" id="IPR006131">
    <property type="entry name" value="Asp_carbamoyltransf_Asp/Orn-bd"/>
</dbReference>
<dbReference type="InterPro" id="IPR002292">
    <property type="entry name" value="Orn/put_carbamltrans"/>
</dbReference>
<sequence>MTLHNNPTKHFLTLKTQTPSAILALVHRSLMFKHHKYHGDGKTVVPASAVNQLAGKTLALLFTKKSTRTRISGEAAWAALGGHAMFLGAGDIQLGDVAKGGESWRDTSTVVGSMADAVFARLGAHSELEELAAYSAAPVVNALTAKFHPMQALADIMTLYEAVLGPAAVASLVATNKPLPPLAGVTVAWVGDANNIINSLLVSLPRIGVNVAVATPVGYDIDDDIQDFVAAEAAAPSPYPYGSVTYTRDPRVAVRNADFIVTDTWVSMGQEAEKSAKLRAFAGYKVTEAMARDGGAKSDWHFMHCLPRKLEEVDDEVFYSKRSLVFPEAENRKWTAMAVFEHVSGNNPANI</sequence>
<dbReference type="InterPro" id="IPR006132">
    <property type="entry name" value="Asp/Orn_carbamoyltranf_P-bd"/>
</dbReference>
<evidence type="ECO:0000256" key="2">
    <source>
        <dbReference type="ARBA" id="ARBA00007805"/>
    </source>
</evidence>
<dbReference type="GO" id="GO:0005739">
    <property type="term" value="C:mitochondrion"/>
    <property type="evidence" value="ECO:0007669"/>
    <property type="project" value="TreeGrafter"/>
</dbReference>
<comment type="caution">
    <text evidence="10">The sequence shown here is derived from an EMBL/GenBank/DDBJ whole genome shotgun (WGS) entry which is preliminary data.</text>
</comment>
<name>A0AAD5T8U5_9FUNG</name>
<dbReference type="PROSITE" id="PS00097">
    <property type="entry name" value="CARBAMOYLTRANSFERASE"/>
    <property type="match status" value="1"/>
</dbReference>
<keyword evidence="6 7" id="KW-0808">Transferase</keyword>
<gene>
    <name evidence="10" type="primary">ARG3</name>
    <name evidence="10" type="ORF">HK100_010703</name>
</gene>
<evidence type="ECO:0000256" key="1">
    <source>
        <dbReference type="ARBA" id="ARBA00004975"/>
    </source>
</evidence>
<comment type="pathway">
    <text evidence="1">Amino-acid biosynthesis; L-arginine biosynthesis; L-arginine from L-ornithine and carbamoyl phosphate: step 1/3.</text>
</comment>
<evidence type="ECO:0000256" key="3">
    <source>
        <dbReference type="ARBA" id="ARBA00013007"/>
    </source>
</evidence>
<dbReference type="FunFam" id="3.40.50.1370:FF:000009">
    <property type="entry name" value="Ornithine carbamoyltransferase, mitochondrial"/>
    <property type="match status" value="1"/>
</dbReference>
<keyword evidence="4" id="KW-0055">Arginine biosynthesis</keyword>
<feature type="domain" description="Aspartate/ornithine carbamoyltransferase carbamoyl-P binding" evidence="9">
    <location>
        <begin position="9"/>
        <end position="161"/>
    </location>
</feature>
<comment type="similarity">
    <text evidence="2">Belongs to the aspartate/ornithine carbamoyltransferase superfamily. OTCase family.</text>
</comment>
<organism evidence="10 11">
    <name type="scientific">Physocladia obscura</name>
    <dbReference type="NCBI Taxonomy" id="109957"/>
    <lineage>
        <taxon>Eukaryota</taxon>
        <taxon>Fungi</taxon>
        <taxon>Fungi incertae sedis</taxon>
        <taxon>Chytridiomycota</taxon>
        <taxon>Chytridiomycota incertae sedis</taxon>
        <taxon>Chytridiomycetes</taxon>
        <taxon>Chytridiales</taxon>
        <taxon>Chytriomycetaceae</taxon>
        <taxon>Physocladia</taxon>
    </lineage>
</organism>
<dbReference type="InterPro" id="IPR006130">
    <property type="entry name" value="Asp/Orn_carbamoylTrfase"/>
</dbReference>
<feature type="domain" description="Aspartate/ornithine carbamoyltransferase Asp/Orn-binding" evidence="8">
    <location>
        <begin position="184"/>
        <end position="342"/>
    </location>
</feature>
<evidence type="ECO:0000313" key="10">
    <source>
        <dbReference type="EMBL" id="KAJ3140074.1"/>
    </source>
</evidence>
<evidence type="ECO:0000256" key="5">
    <source>
        <dbReference type="ARBA" id="ARBA00022605"/>
    </source>
</evidence>
<evidence type="ECO:0000256" key="6">
    <source>
        <dbReference type="ARBA" id="ARBA00022679"/>
    </source>
</evidence>
<dbReference type="EC" id="2.1.3.3" evidence="3"/>
<dbReference type="PRINTS" id="PR00102">
    <property type="entry name" value="OTCASE"/>
</dbReference>
<dbReference type="Pfam" id="PF00185">
    <property type="entry name" value="OTCace"/>
    <property type="match status" value="1"/>
</dbReference>
<keyword evidence="5" id="KW-0028">Amino-acid biosynthesis</keyword>
<evidence type="ECO:0000259" key="9">
    <source>
        <dbReference type="Pfam" id="PF02729"/>
    </source>
</evidence>
<dbReference type="Pfam" id="PF02729">
    <property type="entry name" value="OTCace_N"/>
    <property type="match status" value="1"/>
</dbReference>
<dbReference type="AlphaFoldDB" id="A0AAD5T8U5"/>
<dbReference type="GO" id="GO:0042450">
    <property type="term" value="P:L-arginine biosynthetic process via ornithine"/>
    <property type="evidence" value="ECO:0007669"/>
    <property type="project" value="TreeGrafter"/>
</dbReference>
<dbReference type="GO" id="GO:0004585">
    <property type="term" value="F:ornithine carbamoyltransferase activity"/>
    <property type="evidence" value="ECO:0007669"/>
    <property type="project" value="UniProtKB-EC"/>
</dbReference>
<protein>
    <recommendedName>
        <fullName evidence="3">ornithine carbamoyltransferase</fullName>
        <ecNumber evidence="3">2.1.3.3</ecNumber>
    </recommendedName>
</protein>
<evidence type="ECO:0000256" key="4">
    <source>
        <dbReference type="ARBA" id="ARBA00022571"/>
    </source>
</evidence>
<dbReference type="GO" id="GO:0016597">
    <property type="term" value="F:amino acid binding"/>
    <property type="evidence" value="ECO:0007669"/>
    <property type="project" value="InterPro"/>
</dbReference>
<dbReference type="SUPFAM" id="SSF53671">
    <property type="entry name" value="Aspartate/ornithine carbamoyltransferase"/>
    <property type="match status" value="1"/>
</dbReference>
<keyword evidence="11" id="KW-1185">Reference proteome</keyword>
<proteinExistence type="inferred from homology"/>
<dbReference type="Gene3D" id="3.40.50.1370">
    <property type="entry name" value="Aspartate/ornithine carbamoyltransferase"/>
    <property type="match status" value="2"/>
</dbReference>
<dbReference type="EMBL" id="JADGJH010000060">
    <property type="protein sequence ID" value="KAJ3140074.1"/>
    <property type="molecule type" value="Genomic_DNA"/>
</dbReference>
<evidence type="ECO:0000259" key="8">
    <source>
        <dbReference type="Pfam" id="PF00185"/>
    </source>
</evidence>
<accession>A0AAD5T8U5</accession>
<dbReference type="PANTHER" id="PTHR45753:SF3">
    <property type="entry name" value="ORNITHINE TRANSCARBAMYLASE, MITOCHONDRIAL"/>
    <property type="match status" value="1"/>
</dbReference>